<organism evidence="2 3">
    <name type="scientific">Lophiotrema nucula</name>
    <dbReference type="NCBI Taxonomy" id="690887"/>
    <lineage>
        <taxon>Eukaryota</taxon>
        <taxon>Fungi</taxon>
        <taxon>Dikarya</taxon>
        <taxon>Ascomycota</taxon>
        <taxon>Pezizomycotina</taxon>
        <taxon>Dothideomycetes</taxon>
        <taxon>Pleosporomycetidae</taxon>
        <taxon>Pleosporales</taxon>
        <taxon>Lophiotremataceae</taxon>
        <taxon>Lophiotrema</taxon>
    </lineage>
</organism>
<accession>A0A6A5Z1D9</accession>
<protein>
    <submittedName>
        <fullName evidence="2">Uncharacterized protein</fullName>
    </submittedName>
</protein>
<proteinExistence type="predicted"/>
<dbReference type="Proteomes" id="UP000799770">
    <property type="component" value="Unassembled WGS sequence"/>
</dbReference>
<evidence type="ECO:0000313" key="2">
    <source>
        <dbReference type="EMBL" id="KAF2112151.1"/>
    </source>
</evidence>
<feature type="region of interest" description="Disordered" evidence="1">
    <location>
        <begin position="122"/>
        <end position="150"/>
    </location>
</feature>
<keyword evidence="3" id="KW-1185">Reference proteome</keyword>
<evidence type="ECO:0000313" key="3">
    <source>
        <dbReference type="Proteomes" id="UP000799770"/>
    </source>
</evidence>
<reference evidence="2" key="1">
    <citation type="journal article" date="2020" name="Stud. Mycol.">
        <title>101 Dothideomycetes genomes: a test case for predicting lifestyles and emergence of pathogens.</title>
        <authorList>
            <person name="Haridas S."/>
            <person name="Albert R."/>
            <person name="Binder M."/>
            <person name="Bloem J."/>
            <person name="Labutti K."/>
            <person name="Salamov A."/>
            <person name="Andreopoulos B."/>
            <person name="Baker S."/>
            <person name="Barry K."/>
            <person name="Bills G."/>
            <person name="Bluhm B."/>
            <person name="Cannon C."/>
            <person name="Castanera R."/>
            <person name="Culley D."/>
            <person name="Daum C."/>
            <person name="Ezra D."/>
            <person name="Gonzalez J."/>
            <person name="Henrissat B."/>
            <person name="Kuo A."/>
            <person name="Liang C."/>
            <person name="Lipzen A."/>
            <person name="Lutzoni F."/>
            <person name="Magnuson J."/>
            <person name="Mondo S."/>
            <person name="Nolan M."/>
            <person name="Ohm R."/>
            <person name="Pangilinan J."/>
            <person name="Park H.-J."/>
            <person name="Ramirez L."/>
            <person name="Alfaro M."/>
            <person name="Sun H."/>
            <person name="Tritt A."/>
            <person name="Yoshinaga Y."/>
            <person name="Zwiers L.-H."/>
            <person name="Turgeon B."/>
            <person name="Goodwin S."/>
            <person name="Spatafora J."/>
            <person name="Crous P."/>
            <person name="Grigoriev I."/>
        </authorList>
    </citation>
    <scope>NUCLEOTIDE SEQUENCE</scope>
    <source>
        <strain evidence="2">CBS 627.86</strain>
    </source>
</reference>
<evidence type="ECO:0000256" key="1">
    <source>
        <dbReference type="SAM" id="MobiDB-lite"/>
    </source>
</evidence>
<sequence>MTFRWQYGQTDSSFRNVYGRKNWFQIEISTGKYGYTPHWPVAWEILCKYRSDCCLVDVQSYDWAALRTMFTRIQDADPDNYMVFNGDGTRINLDTQLHENMLQRCSSMYLFRKLQELTAAQPNLTPSPEINQRPFGDAEPVRPISSEPSS</sequence>
<gene>
    <name evidence="2" type="ORF">BDV96DRAFT_649510</name>
</gene>
<dbReference type="AlphaFoldDB" id="A0A6A5Z1D9"/>
<dbReference type="EMBL" id="ML977332">
    <property type="protein sequence ID" value="KAF2112151.1"/>
    <property type="molecule type" value="Genomic_DNA"/>
</dbReference>
<name>A0A6A5Z1D9_9PLEO</name>